<dbReference type="PANTHER" id="PTHR31901:SF9">
    <property type="entry name" value="GH3 DOMAIN-CONTAINING PROTEIN"/>
    <property type="match status" value="1"/>
</dbReference>
<dbReference type="GO" id="GO:0016881">
    <property type="term" value="F:acid-amino acid ligase activity"/>
    <property type="evidence" value="ECO:0000318"/>
    <property type="project" value="GO_Central"/>
</dbReference>
<dbReference type="eggNOG" id="ENOG502QPMW">
    <property type="taxonomic scope" value="Eukaryota"/>
</dbReference>
<dbReference type="Proteomes" id="UP000001514">
    <property type="component" value="Unassembled WGS sequence"/>
</dbReference>
<evidence type="ECO:0000313" key="4">
    <source>
        <dbReference type="EMBL" id="EFJ37913.1"/>
    </source>
</evidence>
<dbReference type="HOGENOM" id="CLU_016249_2_1_1"/>
<keyword evidence="5" id="KW-1185">Reference proteome</keyword>
<dbReference type="InterPro" id="IPR055377">
    <property type="entry name" value="GH3_M"/>
</dbReference>
<accession>D8QR41</accession>
<dbReference type="EMBL" id="GL377565">
    <property type="protein sequence ID" value="EFJ37913.1"/>
    <property type="molecule type" value="Genomic_DNA"/>
</dbReference>
<dbReference type="Pfam" id="PF03321">
    <property type="entry name" value="GH3"/>
    <property type="match status" value="1"/>
</dbReference>
<proteinExistence type="inferred from homology"/>
<name>D8QR41_SELML</name>
<reference evidence="4 5" key="1">
    <citation type="journal article" date="2011" name="Science">
        <title>The Selaginella genome identifies genetic changes associated with the evolution of vascular plants.</title>
        <authorList>
            <person name="Banks J.A."/>
            <person name="Nishiyama T."/>
            <person name="Hasebe M."/>
            <person name="Bowman J.L."/>
            <person name="Gribskov M."/>
            <person name="dePamphilis C."/>
            <person name="Albert V.A."/>
            <person name="Aono N."/>
            <person name="Aoyama T."/>
            <person name="Ambrose B.A."/>
            <person name="Ashton N.W."/>
            <person name="Axtell M.J."/>
            <person name="Barker E."/>
            <person name="Barker M.S."/>
            <person name="Bennetzen J.L."/>
            <person name="Bonawitz N.D."/>
            <person name="Chapple C."/>
            <person name="Cheng C."/>
            <person name="Correa L.G."/>
            <person name="Dacre M."/>
            <person name="DeBarry J."/>
            <person name="Dreyer I."/>
            <person name="Elias M."/>
            <person name="Engstrom E.M."/>
            <person name="Estelle M."/>
            <person name="Feng L."/>
            <person name="Finet C."/>
            <person name="Floyd S.K."/>
            <person name="Frommer W.B."/>
            <person name="Fujita T."/>
            <person name="Gramzow L."/>
            <person name="Gutensohn M."/>
            <person name="Harholt J."/>
            <person name="Hattori M."/>
            <person name="Heyl A."/>
            <person name="Hirai T."/>
            <person name="Hiwatashi Y."/>
            <person name="Ishikawa M."/>
            <person name="Iwata M."/>
            <person name="Karol K.G."/>
            <person name="Koehler B."/>
            <person name="Kolukisaoglu U."/>
            <person name="Kubo M."/>
            <person name="Kurata T."/>
            <person name="Lalonde S."/>
            <person name="Li K."/>
            <person name="Li Y."/>
            <person name="Litt A."/>
            <person name="Lyons E."/>
            <person name="Manning G."/>
            <person name="Maruyama T."/>
            <person name="Michael T.P."/>
            <person name="Mikami K."/>
            <person name="Miyazaki S."/>
            <person name="Morinaga S."/>
            <person name="Murata T."/>
            <person name="Mueller-Roeber B."/>
            <person name="Nelson D.R."/>
            <person name="Obara M."/>
            <person name="Oguri Y."/>
            <person name="Olmstead R.G."/>
            <person name="Onodera N."/>
            <person name="Petersen B.L."/>
            <person name="Pils B."/>
            <person name="Prigge M."/>
            <person name="Rensing S.A."/>
            <person name="Riano-Pachon D.M."/>
            <person name="Roberts A.W."/>
            <person name="Sato Y."/>
            <person name="Scheller H.V."/>
            <person name="Schulz B."/>
            <person name="Schulz C."/>
            <person name="Shakirov E.V."/>
            <person name="Shibagaki N."/>
            <person name="Shinohara N."/>
            <person name="Shippen D.E."/>
            <person name="Soerensen I."/>
            <person name="Sotooka R."/>
            <person name="Sugimoto N."/>
            <person name="Sugita M."/>
            <person name="Sumikawa N."/>
            <person name="Tanurdzic M."/>
            <person name="Theissen G."/>
            <person name="Ulvskov P."/>
            <person name="Wakazuki S."/>
            <person name="Weng J.K."/>
            <person name="Willats W.W."/>
            <person name="Wipf D."/>
            <person name="Wolf P.G."/>
            <person name="Yang L."/>
            <person name="Zimmer A.D."/>
            <person name="Zhu Q."/>
            <person name="Mitros T."/>
            <person name="Hellsten U."/>
            <person name="Loque D."/>
            <person name="Otillar R."/>
            <person name="Salamov A."/>
            <person name="Schmutz J."/>
            <person name="Shapiro H."/>
            <person name="Lindquist E."/>
            <person name="Lucas S."/>
            <person name="Rokhsar D."/>
            <person name="Grigoriev I.V."/>
        </authorList>
    </citation>
    <scope>NUCLEOTIDE SEQUENCE [LARGE SCALE GENOMIC DNA]</scope>
</reference>
<dbReference type="Pfam" id="PF23572">
    <property type="entry name" value="GH3_C"/>
    <property type="match status" value="1"/>
</dbReference>
<dbReference type="Gramene" id="EFJ37913">
    <property type="protein sequence ID" value="EFJ37913"/>
    <property type="gene ID" value="SELMODRAFT_74871"/>
</dbReference>
<dbReference type="InterPro" id="IPR004993">
    <property type="entry name" value="GH3"/>
</dbReference>
<organism evidence="5">
    <name type="scientific">Selaginella moellendorffii</name>
    <name type="common">Spikemoss</name>
    <dbReference type="NCBI Taxonomy" id="88036"/>
    <lineage>
        <taxon>Eukaryota</taxon>
        <taxon>Viridiplantae</taxon>
        <taxon>Streptophyta</taxon>
        <taxon>Embryophyta</taxon>
        <taxon>Tracheophyta</taxon>
        <taxon>Lycopodiopsida</taxon>
        <taxon>Selaginellales</taxon>
        <taxon>Selaginellaceae</taxon>
        <taxon>Selaginella</taxon>
    </lineage>
</organism>
<feature type="domain" description="GH3 C-terminal" evidence="3">
    <location>
        <begin position="445"/>
        <end position="566"/>
    </location>
</feature>
<comment type="similarity">
    <text evidence="1">Belongs to the IAA-amido conjugating enzyme family.</text>
</comment>
<dbReference type="InterPro" id="IPR055378">
    <property type="entry name" value="GH3_C"/>
</dbReference>
<dbReference type="OMA" id="ECCVGIN"/>
<dbReference type="Pfam" id="PF23571">
    <property type="entry name" value="GH3_M"/>
    <property type="match status" value="1"/>
</dbReference>
<dbReference type="AlphaFoldDB" id="D8QR41"/>
<dbReference type="GO" id="GO:0005737">
    <property type="term" value="C:cytoplasm"/>
    <property type="evidence" value="ECO:0000318"/>
    <property type="project" value="GO_Central"/>
</dbReference>
<evidence type="ECO:0000256" key="1">
    <source>
        <dbReference type="ARBA" id="ARBA00008068"/>
    </source>
</evidence>
<evidence type="ECO:0000259" key="3">
    <source>
        <dbReference type="Pfam" id="PF23572"/>
    </source>
</evidence>
<sequence length="583" mass="64411">MDATAILSAIACDEQALGFMEHVTRHVSSVQDYVLQLLLEANAGTDYFQRHGLHGIPTKEEFRRLLPITTYSDMEADFQRLADGDESKTICAARVLEMLTSSGTSGGKQKLFPKSPSYDQEFVALNRVARAALNKKAPYASRGKSLQFFYVRKPGITSGGVTTTSGLSGYFTSPAFRQRKLDPESGYTSPDQVILCVDYQQASYCHLLCGLTQSQEVVSIGAAFASTLVRSLKALKDLWQELCVDIETGRVNDNIVSDLSVKHAVNALLKPDPKLAALVRRECSKSNWRGIVRRLWPRARIIQAIVTGSMQQYVPAIDFFSDGLPIASSIYASSECSTLGVNLSPVCSPYDVRYSPFPCFVYYEFLPVSSSSSSSPSRDDLVQLAEVELGREYELVITTRAGLYRYRVGDVLKVVGFKNSMPQFSFVGRAGVLLSVDTDKTDEVELHTAVTTAAAVMAKRNRGDVRLLDYTSRVNLSSQPGHYVVYWELSLDAAMESMEAELRKCCSVMEESLSVVYRRNRREGSVGALEIKVVEPGTFDRIVDHVVFVGQGSIGQYKTPRCARDPAVLRILESSVVESSRAR</sequence>
<feature type="domain" description="GH3 middle" evidence="2">
    <location>
        <begin position="356"/>
        <end position="429"/>
    </location>
</feature>
<dbReference type="PANTHER" id="PTHR31901">
    <property type="entry name" value="GH3 DOMAIN-CONTAINING PROTEIN"/>
    <property type="match status" value="1"/>
</dbReference>
<dbReference type="InParanoid" id="D8QR41"/>
<protein>
    <submittedName>
        <fullName evidence="4">Uncharacterized protein DFL1L3-1</fullName>
    </submittedName>
</protein>
<gene>
    <name evidence="4" type="primary">DFL1L3-1</name>
    <name evidence="4" type="ORF">SELMODRAFT_74871</name>
</gene>
<evidence type="ECO:0000313" key="5">
    <source>
        <dbReference type="Proteomes" id="UP000001514"/>
    </source>
</evidence>
<dbReference type="KEGG" id="smo:SELMODRAFT_74871"/>
<evidence type="ECO:0000259" key="2">
    <source>
        <dbReference type="Pfam" id="PF23571"/>
    </source>
</evidence>